<feature type="transmembrane region" description="Helical" evidence="9">
    <location>
        <begin position="118"/>
        <end position="136"/>
    </location>
</feature>
<comment type="subcellular location">
    <subcellularLocation>
        <location evidence="1">Mitochondrion inner membrane</location>
        <topology evidence="1">Multi-pass membrane protein</topology>
    </subcellularLocation>
</comment>
<comment type="similarity">
    <text evidence="2">Belongs to the TMEM186 family.</text>
</comment>
<evidence type="ECO:0000256" key="5">
    <source>
        <dbReference type="ARBA" id="ARBA00022792"/>
    </source>
</evidence>
<evidence type="ECO:0000256" key="8">
    <source>
        <dbReference type="ARBA" id="ARBA00023136"/>
    </source>
</evidence>
<dbReference type="OrthoDB" id="6147888at2759"/>
<dbReference type="GO" id="GO:0005743">
    <property type="term" value="C:mitochondrial inner membrane"/>
    <property type="evidence" value="ECO:0007669"/>
    <property type="project" value="UniProtKB-SubCell"/>
</dbReference>
<evidence type="ECO:0000256" key="3">
    <source>
        <dbReference type="ARBA" id="ARBA00014604"/>
    </source>
</evidence>
<evidence type="ECO:0000313" key="12">
    <source>
        <dbReference type="WBParaSite" id="HNAJ_0000317101-mRNA-1"/>
    </source>
</evidence>
<dbReference type="InterPro" id="IPR026571">
    <property type="entry name" value="Tmem186"/>
</dbReference>
<proteinExistence type="inferred from homology"/>
<keyword evidence="5" id="KW-0999">Mitochondrion inner membrane</keyword>
<sequence>MNRLIIARPFQCFHFNVRFLSQVQRLKPIIPGTKSHEKRLDASVTEVPINGFNLPKAEIDNLIKNSGRREDWQVIYCFRAMPLIQAFSKLKLLLTFSLIVGTPISVAFHFYGQASSDLCWFVFGSSLLSLTTLGLFSHYSTKVVGVISQHKPTGLLRIGLLSFWGNRCNIIARPEQFLPASDVSGRSAKRTVRVGLIGDALETQYRSIRRLFISSLTARVLDIELFEKYVGKMWRLK</sequence>
<dbReference type="STRING" id="102285.A0A0R3T7Y3"/>
<evidence type="ECO:0000256" key="9">
    <source>
        <dbReference type="SAM" id="Phobius"/>
    </source>
</evidence>
<keyword evidence="11" id="KW-1185">Reference proteome</keyword>
<name>A0A0R3T7Y3_RODNA</name>
<dbReference type="PANTHER" id="PTHR13603">
    <property type="entry name" value="TRANSMEMBRANE PROTEIN 186"/>
    <property type="match status" value="1"/>
</dbReference>
<protein>
    <recommendedName>
        <fullName evidence="3">Transmembrane protein 186</fullName>
    </recommendedName>
</protein>
<evidence type="ECO:0000256" key="1">
    <source>
        <dbReference type="ARBA" id="ARBA00004448"/>
    </source>
</evidence>
<dbReference type="EMBL" id="UZAE01001769">
    <property type="protein sequence ID" value="VDN99029.1"/>
    <property type="molecule type" value="Genomic_DNA"/>
</dbReference>
<evidence type="ECO:0000313" key="11">
    <source>
        <dbReference type="Proteomes" id="UP000278807"/>
    </source>
</evidence>
<accession>A0A0R3T7Y3</accession>
<evidence type="ECO:0000313" key="10">
    <source>
        <dbReference type="EMBL" id="VDN99029.1"/>
    </source>
</evidence>
<organism evidence="12">
    <name type="scientific">Rodentolepis nana</name>
    <name type="common">Dwarf tapeworm</name>
    <name type="synonym">Hymenolepis nana</name>
    <dbReference type="NCBI Taxonomy" id="102285"/>
    <lineage>
        <taxon>Eukaryota</taxon>
        <taxon>Metazoa</taxon>
        <taxon>Spiralia</taxon>
        <taxon>Lophotrochozoa</taxon>
        <taxon>Platyhelminthes</taxon>
        <taxon>Cestoda</taxon>
        <taxon>Eucestoda</taxon>
        <taxon>Cyclophyllidea</taxon>
        <taxon>Hymenolepididae</taxon>
        <taxon>Rodentolepis</taxon>
    </lineage>
</organism>
<dbReference type="Proteomes" id="UP000278807">
    <property type="component" value="Unassembled WGS sequence"/>
</dbReference>
<evidence type="ECO:0000256" key="2">
    <source>
        <dbReference type="ARBA" id="ARBA00007020"/>
    </source>
</evidence>
<keyword evidence="4 9" id="KW-0812">Transmembrane</keyword>
<evidence type="ECO:0000256" key="7">
    <source>
        <dbReference type="ARBA" id="ARBA00023128"/>
    </source>
</evidence>
<evidence type="ECO:0000256" key="6">
    <source>
        <dbReference type="ARBA" id="ARBA00022989"/>
    </source>
</evidence>
<feature type="transmembrane region" description="Helical" evidence="9">
    <location>
        <begin position="92"/>
        <end position="112"/>
    </location>
</feature>
<dbReference type="WBParaSite" id="HNAJ_0000317101-mRNA-1">
    <property type="protein sequence ID" value="HNAJ_0000317101-mRNA-1"/>
    <property type="gene ID" value="HNAJ_0000317101"/>
</dbReference>
<keyword evidence="8 9" id="KW-0472">Membrane</keyword>
<reference evidence="10 11" key="2">
    <citation type="submission" date="2018-11" db="EMBL/GenBank/DDBJ databases">
        <authorList>
            <consortium name="Pathogen Informatics"/>
        </authorList>
    </citation>
    <scope>NUCLEOTIDE SEQUENCE [LARGE SCALE GENOMIC DNA]</scope>
</reference>
<gene>
    <name evidence="10" type="ORF">HNAJ_LOCUS3170</name>
</gene>
<keyword evidence="6 9" id="KW-1133">Transmembrane helix</keyword>
<dbReference type="PANTHER" id="PTHR13603:SF1">
    <property type="entry name" value="TRANSMEMBRANE PROTEIN 186"/>
    <property type="match status" value="1"/>
</dbReference>
<keyword evidence="7" id="KW-0496">Mitochondrion</keyword>
<evidence type="ECO:0000256" key="4">
    <source>
        <dbReference type="ARBA" id="ARBA00022692"/>
    </source>
</evidence>
<dbReference type="AlphaFoldDB" id="A0A0R3T7Y3"/>
<reference evidence="12" key="1">
    <citation type="submission" date="2017-02" db="UniProtKB">
        <authorList>
            <consortium name="WormBaseParasite"/>
        </authorList>
    </citation>
    <scope>IDENTIFICATION</scope>
</reference>